<dbReference type="Proteomes" id="UP000095143">
    <property type="component" value="Unassembled WGS sequence"/>
</dbReference>
<dbReference type="AlphaFoldDB" id="A0A1C2E9Q2"/>
<evidence type="ECO:0000313" key="1">
    <source>
        <dbReference type="EMBL" id="OCX23687.1"/>
    </source>
</evidence>
<dbReference type="EMBL" id="MDEN01000057">
    <property type="protein sequence ID" value="OCX23687.1"/>
    <property type="molecule type" value="Genomic_DNA"/>
</dbReference>
<dbReference type="Gene3D" id="2.60.120.620">
    <property type="entry name" value="q2cbj1_9rhob like domain"/>
    <property type="match status" value="1"/>
</dbReference>
<organism evidence="1 2">
    <name type="scientific">Pseudomonas graminis</name>
    <dbReference type="NCBI Taxonomy" id="158627"/>
    <lineage>
        <taxon>Bacteria</taxon>
        <taxon>Pseudomonadati</taxon>
        <taxon>Pseudomonadota</taxon>
        <taxon>Gammaproteobacteria</taxon>
        <taxon>Pseudomonadales</taxon>
        <taxon>Pseudomonadaceae</taxon>
        <taxon>Pseudomonas</taxon>
    </lineage>
</organism>
<evidence type="ECO:0000313" key="2">
    <source>
        <dbReference type="Proteomes" id="UP000095143"/>
    </source>
</evidence>
<protein>
    <submittedName>
        <fullName evidence="1">Uncharacterized protein</fullName>
    </submittedName>
</protein>
<comment type="caution">
    <text evidence="1">The sequence shown here is derived from an EMBL/GenBank/DDBJ whole genome shotgun (WGS) entry which is preliminary data.</text>
</comment>
<proteinExistence type="predicted"/>
<gene>
    <name evidence="1" type="ORF">BBI10_06620</name>
</gene>
<accession>A0A1C2E9Q2</accession>
<reference evidence="1 2" key="1">
    <citation type="submission" date="2016-08" db="EMBL/GenBank/DDBJ databases">
        <title>Whole genome sequence of Pseudomonas graminis strain UASWS1507, a potential biological control agent for agriculture.</title>
        <authorList>
            <person name="Crovadore J."/>
            <person name="Calmin G."/>
            <person name="Chablais R."/>
            <person name="Cochard B."/>
            <person name="Lefort F."/>
        </authorList>
    </citation>
    <scope>NUCLEOTIDE SEQUENCE [LARGE SCALE GENOMIC DNA]</scope>
    <source>
        <strain evidence="1 2">UASWS1507</strain>
    </source>
</reference>
<sequence>MPYTTFSEAQVQSLIKAIDSDGYAVLPDWASPSQLESLQAMVARTVADSGNDYVALSGRQAVQDTPLHEWGSSRDFIDLCRRIVAGVTGDRSSENGMTQTLRCLTGSGGRRESLIFHYDSFVLTTILPVCMPTSGERGDLLMLPNRRPIRRTYFANLLDKVRVDNGWVQRRLRSKAAKADNAFTRIAMQPGHLYLFWGYRSLHTNMPVAEDALRATAVFHYHNVHGSSSLASRLRRSLGTWKDQGLQEDVPQM</sequence>
<dbReference type="OrthoDB" id="4732009at2"/>
<name>A0A1C2E9Q2_9PSED</name>
<dbReference type="RefSeq" id="WP_065987590.1">
    <property type="nucleotide sequence ID" value="NZ_MDEN01000057.1"/>
</dbReference>
<dbReference type="SUPFAM" id="SSF51197">
    <property type="entry name" value="Clavaminate synthase-like"/>
    <property type="match status" value="1"/>
</dbReference>